<organism evidence="3 4">
    <name type="scientific">Hermetia illucens</name>
    <name type="common">Black soldier fly</name>
    <dbReference type="NCBI Taxonomy" id="343691"/>
    <lineage>
        <taxon>Eukaryota</taxon>
        <taxon>Metazoa</taxon>
        <taxon>Ecdysozoa</taxon>
        <taxon>Arthropoda</taxon>
        <taxon>Hexapoda</taxon>
        <taxon>Insecta</taxon>
        <taxon>Pterygota</taxon>
        <taxon>Neoptera</taxon>
        <taxon>Endopterygota</taxon>
        <taxon>Diptera</taxon>
        <taxon>Brachycera</taxon>
        <taxon>Stratiomyomorpha</taxon>
        <taxon>Stratiomyidae</taxon>
        <taxon>Hermetiinae</taxon>
        <taxon>Hermetia</taxon>
    </lineage>
</organism>
<dbReference type="EMBL" id="LR899011">
    <property type="protein sequence ID" value="CAD7085029.1"/>
    <property type="molecule type" value="Genomic_DNA"/>
</dbReference>
<dbReference type="PANTHER" id="PTHR33327">
    <property type="entry name" value="ENDONUCLEASE"/>
    <property type="match status" value="1"/>
</dbReference>
<proteinExistence type="predicted"/>
<dbReference type="OrthoDB" id="6260718at2759"/>
<evidence type="ECO:0000256" key="1">
    <source>
        <dbReference type="SAM" id="MobiDB-lite"/>
    </source>
</evidence>
<evidence type="ECO:0000313" key="4">
    <source>
        <dbReference type="Proteomes" id="UP000594454"/>
    </source>
</evidence>
<dbReference type="InterPro" id="IPR055469">
    <property type="entry name" value="DUF7041"/>
</dbReference>
<dbReference type="Proteomes" id="UP000594454">
    <property type="component" value="Chromosome 3"/>
</dbReference>
<gene>
    <name evidence="3" type="ORF">HERILL_LOCUS7896</name>
</gene>
<dbReference type="AlphaFoldDB" id="A0A7R8UQB9"/>
<protein>
    <recommendedName>
        <fullName evidence="2">DUF7041 domain-containing protein</fullName>
    </recommendedName>
</protein>
<reference evidence="3 4" key="1">
    <citation type="submission" date="2020-11" db="EMBL/GenBank/DDBJ databases">
        <authorList>
            <person name="Wallbank WR R."/>
            <person name="Pardo Diaz C."/>
            <person name="Kozak K."/>
            <person name="Martin S."/>
            <person name="Jiggins C."/>
            <person name="Moest M."/>
            <person name="Warren A I."/>
            <person name="Generalovic N T."/>
            <person name="Byers J.R.P. K."/>
            <person name="Montejo-Kovacevich G."/>
            <person name="Yen C E."/>
        </authorList>
    </citation>
    <scope>NUCLEOTIDE SEQUENCE [LARGE SCALE GENOMIC DNA]</scope>
</reference>
<dbReference type="Pfam" id="PF23055">
    <property type="entry name" value="DUF7041"/>
    <property type="match status" value="1"/>
</dbReference>
<feature type="domain" description="DUF7041" evidence="2">
    <location>
        <begin position="20"/>
        <end position="103"/>
    </location>
</feature>
<dbReference type="InParanoid" id="A0A7R8UQB9"/>
<accession>A0A7R8UQB9</accession>
<dbReference type="PANTHER" id="PTHR33327:SF3">
    <property type="entry name" value="RNA-DIRECTED DNA POLYMERASE"/>
    <property type="match status" value="1"/>
</dbReference>
<name>A0A7R8UQB9_HERIL</name>
<sequence>MPERDQQSLQSARYSTRIVLPQFIPREPQVWFAVSEQVFQTHKIICESERYTIAVAALDPKYALEVKDIILKPPAEKPYTAFKEALIARLGSSQEQQLRQLLEREEIGDRKPSQILRHLQHLAGSAVGDDFVRTLWMSRLPASMQGILTTQKNESLVKQAELADAIGDATSSAQVNSVRAEPAGWEIAIAKLTAEMAALNTKINRAYMPSDGTHRSSRSRLRSSSRPRSCSRSIISGQCWYHNTFGEKAKKCQKPCDFAGNANGPR</sequence>
<evidence type="ECO:0000313" key="3">
    <source>
        <dbReference type="EMBL" id="CAD7085029.1"/>
    </source>
</evidence>
<keyword evidence="4" id="KW-1185">Reference proteome</keyword>
<feature type="region of interest" description="Disordered" evidence="1">
    <location>
        <begin position="207"/>
        <end position="230"/>
    </location>
</feature>
<feature type="compositionally biased region" description="Basic residues" evidence="1">
    <location>
        <begin position="215"/>
        <end position="225"/>
    </location>
</feature>
<evidence type="ECO:0000259" key="2">
    <source>
        <dbReference type="Pfam" id="PF23055"/>
    </source>
</evidence>